<feature type="compositionally biased region" description="Low complexity" evidence="1">
    <location>
        <begin position="220"/>
        <end position="242"/>
    </location>
</feature>
<accession>A0ABV8IIC4</accession>
<reference evidence="4" key="1">
    <citation type="journal article" date="2019" name="Int. J. Syst. Evol. Microbiol.">
        <title>The Global Catalogue of Microorganisms (GCM) 10K type strain sequencing project: providing services to taxonomists for standard genome sequencing and annotation.</title>
        <authorList>
            <consortium name="The Broad Institute Genomics Platform"/>
            <consortium name="The Broad Institute Genome Sequencing Center for Infectious Disease"/>
            <person name="Wu L."/>
            <person name="Ma J."/>
        </authorList>
    </citation>
    <scope>NUCLEOTIDE SEQUENCE [LARGE SCALE GENOMIC DNA]</scope>
    <source>
        <strain evidence="4">TBRC 5832</strain>
    </source>
</reference>
<evidence type="ECO:0000313" key="4">
    <source>
        <dbReference type="Proteomes" id="UP001595867"/>
    </source>
</evidence>
<dbReference type="EMBL" id="JBHSBL010000003">
    <property type="protein sequence ID" value="MFC4063694.1"/>
    <property type="molecule type" value="Genomic_DNA"/>
</dbReference>
<keyword evidence="2" id="KW-0472">Membrane</keyword>
<sequence length="321" mass="31608">MSQHDPSAPGPRHAQGWSTGAHPSTGAYPRTAHGEPGGWAAEVPEPASVPTDWSPSGAYAGHHNSGYSGDPGGAPAAWLSTPTEPGGAPVAWDQPVAGPGISAPGWTGRHPQPDPAASWNGNTTMGATYPAGPEPATWDDRRPEVGPNTWNGSMVPDRVPAEWNDSQVPDSVPQTWNAEPPTAAWNSPSTSWNAPAEPPAAAWNSPAGPGTGTVPQSRNAAPAPAHPGAAPADPGAAPADPGAGSGRTRKRNPKMMLAAALAAAALAGGGVGAGLMAAFGGDSATTVPAGPGAGQMPGGQPPNGQAPEGAAPTAQPSTASN</sequence>
<name>A0ABV8IIC4_9ACTN</name>
<organism evidence="3 4">
    <name type="scientific">Actinoplanes subglobosus</name>
    <dbReference type="NCBI Taxonomy" id="1547892"/>
    <lineage>
        <taxon>Bacteria</taxon>
        <taxon>Bacillati</taxon>
        <taxon>Actinomycetota</taxon>
        <taxon>Actinomycetes</taxon>
        <taxon>Micromonosporales</taxon>
        <taxon>Micromonosporaceae</taxon>
        <taxon>Actinoplanes</taxon>
    </lineage>
</organism>
<keyword evidence="2" id="KW-0812">Transmembrane</keyword>
<feature type="compositionally biased region" description="Polar residues" evidence="1">
    <location>
        <begin position="164"/>
        <end position="177"/>
    </location>
</feature>
<feature type="compositionally biased region" description="Low complexity" evidence="1">
    <location>
        <begin position="302"/>
        <end position="312"/>
    </location>
</feature>
<feature type="region of interest" description="Disordered" evidence="1">
    <location>
        <begin position="1"/>
        <end position="251"/>
    </location>
</feature>
<comment type="caution">
    <text evidence="3">The sequence shown here is derived from an EMBL/GenBank/DDBJ whole genome shotgun (WGS) entry which is preliminary data.</text>
</comment>
<proteinExistence type="predicted"/>
<keyword evidence="4" id="KW-1185">Reference proteome</keyword>
<feature type="compositionally biased region" description="Low complexity" evidence="1">
    <location>
        <begin position="191"/>
        <end position="207"/>
    </location>
</feature>
<feature type="transmembrane region" description="Helical" evidence="2">
    <location>
        <begin position="257"/>
        <end position="279"/>
    </location>
</feature>
<evidence type="ECO:0000313" key="3">
    <source>
        <dbReference type="EMBL" id="MFC4063694.1"/>
    </source>
</evidence>
<protein>
    <submittedName>
        <fullName evidence="3">Uncharacterized protein</fullName>
    </submittedName>
</protein>
<evidence type="ECO:0000256" key="2">
    <source>
        <dbReference type="SAM" id="Phobius"/>
    </source>
</evidence>
<dbReference type="Proteomes" id="UP001595867">
    <property type="component" value="Unassembled WGS sequence"/>
</dbReference>
<feature type="region of interest" description="Disordered" evidence="1">
    <location>
        <begin position="272"/>
        <end position="321"/>
    </location>
</feature>
<evidence type="ECO:0000256" key="1">
    <source>
        <dbReference type="SAM" id="MobiDB-lite"/>
    </source>
</evidence>
<dbReference type="RefSeq" id="WP_378064735.1">
    <property type="nucleotide sequence ID" value="NZ_JBHSBL010000003.1"/>
</dbReference>
<keyword evidence="2" id="KW-1133">Transmembrane helix</keyword>
<gene>
    <name evidence="3" type="ORF">ACFO0C_02035</name>
</gene>